<evidence type="ECO:0000313" key="3">
    <source>
        <dbReference type="EMBL" id="MBE1426250.1"/>
    </source>
</evidence>
<keyword evidence="2" id="KW-1133">Transmembrane helix</keyword>
<name>A0ABR9H6A4_9BACT</name>
<dbReference type="EMBL" id="JADBGG010000023">
    <property type="protein sequence ID" value="MBE1426250.1"/>
    <property type="molecule type" value="Genomic_DNA"/>
</dbReference>
<accession>A0ABR9H6A4</accession>
<feature type="transmembrane region" description="Helical" evidence="2">
    <location>
        <begin position="148"/>
        <end position="172"/>
    </location>
</feature>
<keyword evidence="2" id="KW-0472">Membrane</keyword>
<feature type="transmembrane region" description="Helical" evidence="2">
    <location>
        <begin position="416"/>
        <end position="439"/>
    </location>
</feature>
<evidence type="ECO:0000256" key="2">
    <source>
        <dbReference type="SAM" id="Phobius"/>
    </source>
</evidence>
<feature type="transmembrane region" description="Helical" evidence="2">
    <location>
        <begin position="329"/>
        <end position="347"/>
    </location>
</feature>
<feature type="transmembrane region" description="Helical" evidence="2">
    <location>
        <begin position="57"/>
        <end position="78"/>
    </location>
</feature>
<proteinExistence type="predicted"/>
<feature type="transmembrane region" description="Helical" evidence="2">
    <location>
        <begin position="20"/>
        <end position="37"/>
    </location>
</feature>
<evidence type="ECO:0008006" key="5">
    <source>
        <dbReference type="Google" id="ProtNLM"/>
    </source>
</evidence>
<feature type="transmembrane region" description="Helical" evidence="2">
    <location>
        <begin position="529"/>
        <end position="550"/>
    </location>
</feature>
<keyword evidence="2" id="KW-0812">Transmembrane</keyword>
<dbReference type="Proteomes" id="UP000639010">
    <property type="component" value="Unassembled WGS sequence"/>
</dbReference>
<evidence type="ECO:0000256" key="1">
    <source>
        <dbReference type="SAM" id="MobiDB-lite"/>
    </source>
</evidence>
<evidence type="ECO:0000313" key="4">
    <source>
        <dbReference type="Proteomes" id="UP000639010"/>
    </source>
</evidence>
<gene>
    <name evidence="3" type="ORF">H4684_002914</name>
</gene>
<dbReference type="RefSeq" id="WP_192624275.1">
    <property type="nucleotide sequence ID" value="NZ_JADBGG010000023.1"/>
</dbReference>
<sequence>MNFFLREAWNEFRAGLRGGVLPLVYLVLSGYILIVMTSAENLQKMGAMDIPRNAPGLVYLMTSGDAFFLFFAWAWIFAQPIVRDRNVQLHEVVLAAPISLRSLLAARYTGALGVALLLGTSQILGFLAAPLLEAIGAVPPGSVANAPWMAFGWAALVFTLPLAAGAGALYFVAALRTRGVGGPFAVAALLMAFWMVSMIVFKEGHADPFLVTILDPSGFAEAEHQVVDQWTPHQKSTALLALTPALLWNRLIWGAVPLAFLAISIIRTTRESLILGRGVQHPSPRRNNRTRLPIAIPDAQPCPTVTTSWCRAVIAESRWQIRQIIASRGLWIAMGFLVLLAVAAGFAHGVHHAYGPMVARTEYVSPVLLRTFYLIVVFMVAAMVGMAARRDEQPGLSEMFDAAPAPDSVRLTGRAVASLAIAVICSLIPAVGAIITGLLTTQGISLMLPVLHQMMVLLPAILEMAAITLLLHAVIRHPGTAHAAAILAAFIMVVNFEVGLVNYPPWQIGRGVDIALSGLTGFSVWIEKILAINSFKLALIITIIALAAAVNRRGTDEGWRPRMRQFRAGLLGRPGMAVVVGMIALAGCSIWLHQRYVTEGGYETEEQRLAKDATWESRWLSRQGNFSVQGGEVVLTIVPEAGELHGQWRLEGVSAAGEEIHALLPTGFELLGAQVDGLNVTATVDDDHLALPLPNGRSTGCTIDLSWRLPASGWNTGGHSDLAQPSWLVGDSFWLRAADVMPRLGFDAKRVIRTAADRSRLGLPKEFTLPFYGASLAHAAAAPTGQWIWRVEIKGREADIRHGQLDGLLDFAAQTFPNARRTQVDGVTLVHDNARGQDALAIAQDLSAMSVCVARRLGRAPIIDTVAQWPRGLPTGSGDAAVAGTMLLLAEEPHWDVADTGTGRLARRADIAAALARRAIGDASDLREGEGGLWIGDGLAGAIGLLCVAETDGTEALLALLSRGAQSTTKALAGAENPVGPLALAVHDKWGADYASLAAMQWASRLSPQDIEALAESVRRSGDIAGSLAGMFGEDDAKRYLGPPSAVDLHVQDDGTGGERWTWQGGGWQTQDAKPVPRGISTKNGRLVWTDVPTSPAASTLMLDDWPAYEREPKDNMASGRTR</sequence>
<feature type="region of interest" description="Disordered" evidence="1">
    <location>
        <begin position="1059"/>
        <end position="1082"/>
    </location>
</feature>
<feature type="transmembrane region" description="Helical" evidence="2">
    <location>
        <begin position="367"/>
        <end position="388"/>
    </location>
</feature>
<feature type="transmembrane region" description="Helical" evidence="2">
    <location>
        <begin position="570"/>
        <end position="592"/>
    </location>
</feature>
<keyword evidence="4" id="KW-1185">Reference proteome</keyword>
<feature type="transmembrane region" description="Helical" evidence="2">
    <location>
        <begin position="451"/>
        <end position="471"/>
    </location>
</feature>
<reference evidence="3 4" key="1">
    <citation type="submission" date="2020-10" db="EMBL/GenBank/DDBJ databases">
        <title>Genomic Encyclopedia of Type Strains, Phase IV (KMG-IV): sequencing the most valuable type-strain genomes for metagenomic binning, comparative biology and taxonomic classification.</title>
        <authorList>
            <person name="Goeker M."/>
        </authorList>
    </citation>
    <scope>NUCLEOTIDE SEQUENCE [LARGE SCALE GENOMIC DNA]</scope>
    <source>
        <strain evidence="3 4">DSM 4194</strain>
    </source>
</reference>
<feature type="transmembrane region" description="Helical" evidence="2">
    <location>
        <begin position="108"/>
        <end position="128"/>
    </location>
</feature>
<organism evidence="3 4">
    <name type="scientific">Desulfomicrobium macestii</name>
    <dbReference type="NCBI Taxonomy" id="90731"/>
    <lineage>
        <taxon>Bacteria</taxon>
        <taxon>Pseudomonadati</taxon>
        <taxon>Thermodesulfobacteriota</taxon>
        <taxon>Desulfovibrionia</taxon>
        <taxon>Desulfovibrionales</taxon>
        <taxon>Desulfomicrobiaceae</taxon>
        <taxon>Desulfomicrobium</taxon>
    </lineage>
</organism>
<feature type="transmembrane region" description="Helical" evidence="2">
    <location>
        <begin position="184"/>
        <end position="201"/>
    </location>
</feature>
<feature type="transmembrane region" description="Helical" evidence="2">
    <location>
        <begin position="247"/>
        <end position="266"/>
    </location>
</feature>
<feature type="transmembrane region" description="Helical" evidence="2">
    <location>
        <begin position="483"/>
        <end position="503"/>
    </location>
</feature>
<comment type="caution">
    <text evidence="3">The sequence shown here is derived from an EMBL/GenBank/DDBJ whole genome shotgun (WGS) entry which is preliminary data.</text>
</comment>
<protein>
    <recommendedName>
        <fullName evidence="5">ABC transporter permease</fullName>
    </recommendedName>
</protein>